<proteinExistence type="predicted"/>
<dbReference type="Proteomes" id="UP001335729">
    <property type="component" value="Unassembled WGS sequence"/>
</dbReference>
<dbReference type="PANTHER" id="PTHR36437">
    <property type="entry name" value="GLYOXALASE/BLEOMYCIN RESISTANCE PROTEIN/DIOXYGENASE"/>
    <property type="match status" value="1"/>
</dbReference>
<gene>
    <name evidence="2" type="ORF">V1Y59_13575</name>
</gene>
<reference evidence="2 3" key="1">
    <citation type="submission" date="2024-01" db="EMBL/GenBank/DDBJ databases">
        <title>Draft genome sequence of Gordonia sp. PKS22-38.</title>
        <authorList>
            <person name="Suphannarot A."/>
            <person name="Mingma R."/>
        </authorList>
    </citation>
    <scope>NUCLEOTIDE SEQUENCE [LARGE SCALE GENOMIC DNA]</scope>
    <source>
        <strain evidence="2 3">PKS22-38</strain>
    </source>
</reference>
<dbReference type="Pfam" id="PF00903">
    <property type="entry name" value="Glyoxalase"/>
    <property type="match status" value="1"/>
</dbReference>
<dbReference type="InterPro" id="IPR037523">
    <property type="entry name" value="VOC_core"/>
</dbReference>
<evidence type="ECO:0000259" key="1">
    <source>
        <dbReference type="PROSITE" id="PS51819"/>
    </source>
</evidence>
<dbReference type="SUPFAM" id="SSF54593">
    <property type="entry name" value="Glyoxalase/Bleomycin resistance protein/Dihydroxybiphenyl dioxygenase"/>
    <property type="match status" value="1"/>
</dbReference>
<dbReference type="Gene3D" id="3.10.180.10">
    <property type="entry name" value="2,3-Dihydroxybiphenyl 1,2-Dioxygenase, domain 1"/>
    <property type="match status" value="1"/>
</dbReference>
<keyword evidence="3" id="KW-1185">Reference proteome</keyword>
<feature type="domain" description="VOC" evidence="1">
    <location>
        <begin position="4"/>
        <end position="133"/>
    </location>
</feature>
<protein>
    <submittedName>
        <fullName evidence="2">VOC family protein</fullName>
    </submittedName>
</protein>
<dbReference type="CDD" id="cd07263">
    <property type="entry name" value="VOC_like"/>
    <property type="match status" value="1"/>
</dbReference>
<evidence type="ECO:0000313" key="2">
    <source>
        <dbReference type="EMBL" id="MEE4024109.1"/>
    </source>
</evidence>
<dbReference type="PROSITE" id="PS51819">
    <property type="entry name" value="VOC"/>
    <property type="match status" value="1"/>
</dbReference>
<dbReference type="InterPro" id="IPR004360">
    <property type="entry name" value="Glyas_Fos-R_dOase_dom"/>
</dbReference>
<name>A0ABU7MWE5_9ACTN</name>
<sequence>MINGISIHSIYVLDQDAALEFYVGKLGFVVDTDVDMGFMRWLTIHAPGDPGRQILLERPGPPALAEDAATRVRELVTQGAMPATILSTDDCRATYADLLAKGVEFTQEPEDQPYGIDCAFRDPFGNNIRMTQRPEQERAITDDDIARWAPAE</sequence>
<dbReference type="PANTHER" id="PTHR36437:SF2">
    <property type="entry name" value="GLYOXALASE_BLEOMYCIN RESISTANCE PROTEIN_DIOXYGENASE"/>
    <property type="match status" value="1"/>
</dbReference>
<evidence type="ECO:0000313" key="3">
    <source>
        <dbReference type="Proteomes" id="UP001335729"/>
    </source>
</evidence>
<comment type="caution">
    <text evidence="2">The sequence shown here is derived from an EMBL/GenBank/DDBJ whole genome shotgun (WGS) entry which is preliminary data.</text>
</comment>
<dbReference type="RefSeq" id="WP_330505496.1">
    <property type="nucleotide sequence ID" value="NZ_JAZDUE010000010.1"/>
</dbReference>
<organism evidence="2 3">
    <name type="scientific">Gordonia prachuapensis</name>
    <dbReference type="NCBI Taxonomy" id="3115651"/>
    <lineage>
        <taxon>Bacteria</taxon>
        <taxon>Bacillati</taxon>
        <taxon>Actinomycetota</taxon>
        <taxon>Actinomycetes</taxon>
        <taxon>Mycobacteriales</taxon>
        <taxon>Gordoniaceae</taxon>
        <taxon>Gordonia</taxon>
    </lineage>
</organism>
<dbReference type="InterPro" id="IPR029068">
    <property type="entry name" value="Glyas_Bleomycin-R_OHBP_Dase"/>
</dbReference>
<dbReference type="EMBL" id="JAZDUE010000010">
    <property type="protein sequence ID" value="MEE4024109.1"/>
    <property type="molecule type" value="Genomic_DNA"/>
</dbReference>
<accession>A0ABU7MWE5</accession>